<evidence type="ECO:0000259" key="18">
    <source>
        <dbReference type="Pfam" id="PF07992"/>
    </source>
</evidence>
<evidence type="ECO:0000256" key="16">
    <source>
        <dbReference type="RuleBase" id="RU003692"/>
    </source>
</evidence>
<comment type="caution">
    <text evidence="19">The sequence shown here is derived from an EMBL/GenBank/DDBJ whole genome shotgun (WGS) entry which is preliminary data.</text>
</comment>
<evidence type="ECO:0000256" key="5">
    <source>
        <dbReference type="ARBA" id="ARBA00022490"/>
    </source>
</evidence>
<keyword evidence="8 16" id="KW-0560">Oxidoreductase</keyword>
<dbReference type="GO" id="GO:0005737">
    <property type="term" value="C:cytoplasm"/>
    <property type="evidence" value="ECO:0007669"/>
    <property type="project" value="UniProtKB-SubCell"/>
</dbReference>
<dbReference type="Pfam" id="PF07992">
    <property type="entry name" value="Pyr_redox_2"/>
    <property type="match status" value="1"/>
</dbReference>
<evidence type="ECO:0000256" key="7">
    <source>
        <dbReference type="ARBA" id="ARBA00022827"/>
    </source>
</evidence>
<feature type="active site" description="Proton acceptor" evidence="13">
    <location>
        <position position="435"/>
    </location>
</feature>
<dbReference type="AlphaFoldDB" id="A0A9D1YSL4"/>
<evidence type="ECO:0000256" key="6">
    <source>
        <dbReference type="ARBA" id="ARBA00022630"/>
    </source>
</evidence>
<keyword evidence="9 14" id="KW-0520">NAD</keyword>
<gene>
    <name evidence="19" type="primary">lpdA</name>
    <name evidence="19" type="ORF">H9830_02255</name>
</gene>
<keyword evidence="5" id="KW-0963">Cytoplasm</keyword>
<dbReference type="PROSITE" id="PS00076">
    <property type="entry name" value="PYRIDINE_REDOX_1"/>
    <property type="match status" value="1"/>
</dbReference>
<dbReference type="FunFam" id="3.30.390.30:FF:000001">
    <property type="entry name" value="Dihydrolipoyl dehydrogenase"/>
    <property type="match status" value="1"/>
</dbReference>
<name>A0A9D1YSL4_9MICO</name>
<dbReference type="Proteomes" id="UP000824005">
    <property type="component" value="Unassembled WGS sequence"/>
</dbReference>
<feature type="binding site" evidence="14">
    <location>
        <position position="262"/>
    </location>
    <ligand>
        <name>NAD(+)</name>
        <dbReference type="ChEBI" id="CHEBI:57540"/>
    </ligand>
</feature>
<keyword evidence="7 14" id="KW-0274">FAD</keyword>
<feature type="binding site" evidence="14">
    <location>
        <begin position="139"/>
        <end position="141"/>
    </location>
    <ligand>
        <name>FAD</name>
        <dbReference type="ChEBI" id="CHEBI:57692"/>
    </ligand>
</feature>
<evidence type="ECO:0000256" key="11">
    <source>
        <dbReference type="ARBA" id="ARBA00023284"/>
    </source>
</evidence>
<keyword evidence="11 16" id="KW-0676">Redox-active center</keyword>
<feature type="binding site" evidence="14">
    <location>
        <position position="115"/>
    </location>
    <ligand>
        <name>FAD</name>
        <dbReference type="ChEBI" id="CHEBI:57692"/>
    </ligand>
</feature>
<evidence type="ECO:0000256" key="15">
    <source>
        <dbReference type="PIRSR" id="PIRSR000350-4"/>
    </source>
</evidence>
<dbReference type="NCBIfam" id="TIGR01350">
    <property type="entry name" value="lipoamide_DH"/>
    <property type="match status" value="1"/>
</dbReference>
<dbReference type="InterPro" id="IPR001100">
    <property type="entry name" value="Pyr_nuc-diS_OxRdtase"/>
</dbReference>
<evidence type="ECO:0000256" key="2">
    <source>
        <dbReference type="ARBA" id="ARBA00007532"/>
    </source>
</evidence>
<dbReference type="InterPro" id="IPR016156">
    <property type="entry name" value="FAD/NAD-linked_Rdtase_dimer_sf"/>
</dbReference>
<keyword evidence="10" id="KW-1015">Disulfide bond</keyword>
<dbReference type="SUPFAM" id="SSF55424">
    <property type="entry name" value="FAD/NAD-linked reductases, dimerisation (C-terminal) domain"/>
    <property type="match status" value="1"/>
</dbReference>
<comment type="catalytic activity">
    <reaction evidence="12 16">
        <text>N(6)-[(R)-dihydrolipoyl]-L-lysyl-[protein] + NAD(+) = N(6)-[(R)-lipoyl]-L-lysyl-[protein] + NADH + H(+)</text>
        <dbReference type="Rhea" id="RHEA:15045"/>
        <dbReference type="Rhea" id="RHEA-COMP:10474"/>
        <dbReference type="Rhea" id="RHEA-COMP:10475"/>
        <dbReference type="ChEBI" id="CHEBI:15378"/>
        <dbReference type="ChEBI" id="CHEBI:57540"/>
        <dbReference type="ChEBI" id="CHEBI:57945"/>
        <dbReference type="ChEBI" id="CHEBI:83099"/>
        <dbReference type="ChEBI" id="CHEBI:83100"/>
        <dbReference type="EC" id="1.8.1.4"/>
    </reaction>
</comment>
<dbReference type="InterPro" id="IPR036188">
    <property type="entry name" value="FAD/NAD-bd_sf"/>
</dbReference>
<keyword evidence="6 16" id="KW-0285">Flavoprotein</keyword>
<dbReference type="PRINTS" id="PR00368">
    <property type="entry name" value="FADPNR"/>
</dbReference>
<evidence type="ECO:0000256" key="3">
    <source>
        <dbReference type="ARBA" id="ARBA00012608"/>
    </source>
</evidence>
<accession>A0A9D1YSL4</accession>
<comment type="cofactor">
    <cofactor evidence="14 16">
        <name>FAD</name>
        <dbReference type="ChEBI" id="CHEBI:57692"/>
    </cofactor>
    <text evidence="14 16">Binds 1 FAD per subunit.</text>
</comment>
<evidence type="ECO:0000256" key="13">
    <source>
        <dbReference type="PIRSR" id="PIRSR000350-2"/>
    </source>
</evidence>
<evidence type="ECO:0000256" key="4">
    <source>
        <dbReference type="ARBA" id="ARBA00016961"/>
    </source>
</evidence>
<keyword evidence="14" id="KW-0547">Nucleotide-binding</keyword>
<dbReference type="PIRSF" id="PIRSF000350">
    <property type="entry name" value="Mercury_reductase_MerA"/>
    <property type="match status" value="1"/>
</dbReference>
<dbReference type="Gene3D" id="3.50.50.60">
    <property type="entry name" value="FAD/NAD(P)-binding domain"/>
    <property type="match status" value="2"/>
</dbReference>
<dbReference type="PANTHER" id="PTHR22912">
    <property type="entry name" value="DISULFIDE OXIDOREDUCTASE"/>
    <property type="match status" value="1"/>
</dbReference>
<feature type="domain" description="Pyridine nucleotide-disulphide oxidoreductase dimerisation" evidence="17">
    <location>
        <begin position="337"/>
        <end position="446"/>
    </location>
</feature>
<feature type="binding site" evidence="14">
    <location>
        <position position="198"/>
    </location>
    <ligand>
        <name>NAD(+)</name>
        <dbReference type="ChEBI" id="CHEBI:57540"/>
    </ligand>
</feature>
<dbReference type="InterPro" id="IPR012999">
    <property type="entry name" value="Pyr_OxRdtase_I_AS"/>
</dbReference>
<reference evidence="19" key="1">
    <citation type="journal article" date="2021" name="PeerJ">
        <title>Extensive microbial diversity within the chicken gut microbiome revealed by metagenomics and culture.</title>
        <authorList>
            <person name="Gilroy R."/>
            <person name="Ravi A."/>
            <person name="Getino M."/>
            <person name="Pursley I."/>
            <person name="Horton D.L."/>
            <person name="Alikhan N.F."/>
            <person name="Baker D."/>
            <person name="Gharbi K."/>
            <person name="Hall N."/>
            <person name="Watson M."/>
            <person name="Adriaenssens E.M."/>
            <person name="Foster-Nyarko E."/>
            <person name="Jarju S."/>
            <person name="Secka A."/>
            <person name="Antonio M."/>
            <person name="Oren A."/>
            <person name="Chaudhuri R.R."/>
            <person name="La Ragione R."/>
            <person name="Hildebrand F."/>
            <person name="Pallen M.J."/>
        </authorList>
    </citation>
    <scope>NUCLEOTIDE SEQUENCE</scope>
    <source>
        <strain evidence="19">ChiGjej1B1-98</strain>
    </source>
</reference>
<comment type="similarity">
    <text evidence="2 16">Belongs to the class-I pyridine nucleotide-disulfide oxidoreductase family.</text>
</comment>
<proteinExistence type="inferred from homology"/>
<evidence type="ECO:0000256" key="14">
    <source>
        <dbReference type="PIRSR" id="PIRSR000350-3"/>
    </source>
</evidence>
<dbReference type="InterPro" id="IPR004099">
    <property type="entry name" value="Pyr_nucl-diS_OxRdtase_dimer"/>
</dbReference>
<evidence type="ECO:0000256" key="1">
    <source>
        <dbReference type="ARBA" id="ARBA00004496"/>
    </source>
</evidence>
<evidence type="ECO:0000256" key="10">
    <source>
        <dbReference type="ARBA" id="ARBA00023157"/>
    </source>
</evidence>
<dbReference type="SUPFAM" id="SSF51905">
    <property type="entry name" value="FAD/NAD(P)-binding domain"/>
    <property type="match status" value="1"/>
</dbReference>
<dbReference type="GO" id="GO:0004148">
    <property type="term" value="F:dihydrolipoyl dehydrogenase (NADH) activity"/>
    <property type="evidence" value="ECO:0007669"/>
    <property type="project" value="UniProtKB-EC"/>
</dbReference>
<feature type="disulfide bond" description="Redox-active" evidence="15">
    <location>
        <begin position="43"/>
        <end position="48"/>
    </location>
</feature>
<dbReference type="InterPro" id="IPR006258">
    <property type="entry name" value="Lipoamide_DH"/>
</dbReference>
<dbReference type="PANTHER" id="PTHR22912:SF217">
    <property type="entry name" value="DIHYDROLIPOYL DEHYDROGENASE"/>
    <property type="match status" value="1"/>
</dbReference>
<evidence type="ECO:0000313" key="20">
    <source>
        <dbReference type="Proteomes" id="UP000824005"/>
    </source>
</evidence>
<dbReference type="EC" id="1.8.1.4" evidence="3 16"/>
<comment type="miscellaneous">
    <text evidence="16">The active site is a redox-active disulfide bond.</text>
</comment>
<comment type="subcellular location">
    <subcellularLocation>
        <location evidence="1">Cytoplasm</location>
    </subcellularLocation>
</comment>
<dbReference type="Pfam" id="PF02852">
    <property type="entry name" value="Pyr_redox_dim"/>
    <property type="match status" value="1"/>
</dbReference>
<feature type="binding site" evidence="14">
    <location>
        <position position="302"/>
    </location>
    <ligand>
        <name>FAD</name>
        <dbReference type="ChEBI" id="CHEBI:57692"/>
    </ligand>
</feature>
<dbReference type="GO" id="GO:0050660">
    <property type="term" value="F:flavin adenine dinucleotide binding"/>
    <property type="evidence" value="ECO:0007669"/>
    <property type="project" value="InterPro"/>
</dbReference>
<evidence type="ECO:0000256" key="8">
    <source>
        <dbReference type="ARBA" id="ARBA00023002"/>
    </source>
</evidence>
<dbReference type="Gene3D" id="3.30.390.30">
    <property type="match status" value="1"/>
</dbReference>
<dbReference type="GO" id="GO:0006103">
    <property type="term" value="P:2-oxoglutarate metabolic process"/>
    <property type="evidence" value="ECO:0007669"/>
    <property type="project" value="TreeGrafter"/>
</dbReference>
<protein>
    <recommendedName>
        <fullName evidence="4 16">Dihydrolipoyl dehydrogenase</fullName>
        <ecNumber evidence="3 16">1.8.1.4</ecNumber>
    </recommendedName>
</protein>
<dbReference type="PRINTS" id="PR00411">
    <property type="entry name" value="PNDRDTASEI"/>
</dbReference>
<reference evidence="19" key="2">
    <citation type="submission" date="2021-04" db="EMBL/GenBank/DDBJ databases">
        <authorList>
            <person name="Gilroy R."/>
        </authorList>
    </citation>
    <scope>NUCLEOTIDE SEQUENCE</scope>
    <source>
        <strain evidence="19">ChiGjej1B1-98</strain>
    </source>
</reference>
<feature type="binding site" evidence="14">
    <location>
        <begin position="175"/>
        <end position="182"/>
    </location>
    <ligand>
        <name>NAD(+)</name>
        <dbReference type="ChEBI" id="CHEBI:57540"/>
    </ligand>
</feature>
<evidence type="ECO:0000256" key="9">
    <source>
        <dbReference type="ARBA" id="ARBA00023027"/>
    </source>
</evidence>
<sequence length="457" mass="48134">MSDQNFDIVVLGGGSAGYAVALRAVQLGKTVAIVEKDKLGGTCLHRGCVPTKATLHSAEIADEAREAAKYGVNVEFQGIDAEKVKAFREGIVATKFKGIQGLISAKGVTVFAGEGKLTGPKTIQVGDDTLQAGNIVLATGSYSKSLPGLDIEGRVITSEQALMMDWTPKRAIVLGGGVIGVEFASLWRSFGAEVTIIEGLPHLVPNEEEVVSKGLERAFKKRGISFKLGARFAGVEQSDQGVKVSTEDGNTYEADLLLVAVGRGPVTSDIGLEDVGVELDSGFVTVNDRLETSVPGIYAVGDIVPGLQLAHRGYQQGIFVAEEIAGQSPRIVEDVNIPKITYCEPQVASVGLSEVAAKEQHGEDAIEAYEFNLAGNAKSSILGTSGFAKMVRVKDGPIVGVHMLGARVGELIGEAQLIVNWDAYPEDVAQLVHAHPTQNEILGEAAMKLAGQPLHAI</sequence>
<dbReference type="InterPro" id="IPR050151">
    <property type="entry name" value="Class-I_Pyr_Nuc-Dis_Oxidored"/>
</dbReference>
<dbReference type="InterPro" id="IPR023753">
    <property type="entry name" value="FAD/NAD-binding_dom"/>
</dbReference>
<evidence type="ECO:0000256" key="12">
    <source>
        <dbReference type="ARBA" id="ARBA00049187"/>
    </source>
</evidence>
<dbReference type="EMBL" id="DXDC01000063">
    <property type="protein sequence ID" value="HIY65084.1"/>
    <property type="molecule type" value="Genomic_DNA"/>
</dbReference>
<feature type="domain" description="FAD/NAD(P)-binding" evidence="18">
    <location>
        <begin position="6"/>
        <end position="317"/>
    </location>
</feature>
<organism evidence="19 20">
    <name type="scientific">Candidatus Agrococcus pullicola</name>
    <dbReference type="NCBI Taxonomy" id="2838429"/>
    <lineage>
        <taxon>Bacteria</taxon>
        <taxon>Bacillati</taxon>
        <taxon>Actinomycetota</taxon>
        <taxon>Actinomycetes</taxon>
        <taxon>Micrococcales</taxon>
        <taxon>Microbacteriaceae</taxon>
        <taxon>Agrococcus</taxon>
    </lineage>
</organism>
<feature type="binding site" evidence="14">
    <location>
        <position position="52"/>
    </location>
    <ligand>
        <name>FAD</name>
        <dbReference type="ChEBI" id="CHEBI:57692"/>
    </ligand>
</feature>
<evidence type="ECO:0000313" key="19">
    <source>
        <dbReference type="EMBL" id="HIY65084.1"/>
    </source>
</evidence>
<evidence type="ECO:0000259" key="17">
    <source>
        <dbReference type="Pfam" id="PF02852"/>
    </source>
</evidence>